<evidence type="ECO:0000313" key="1">
    <source>
        <dbReference type="EMBL" id="VDI62603.1"/>
    </source>
</evidence>
<comment type="caution">
    <text evidence="1">The sequence shown here is derived from an EMBL/GenBank/DDBJ whole genome shotgun (WGS) entry which is preliminary data.</text>
</comment>
<proteinExistence type="predicted"/>
<dbReference type="AlphaFoldDB" id="A0A8B6GDT8"/>
<name>A0A8B6GDT8_MYTGA</name>
<accession>A0A8B6GDT8</accession>
<sequence length="52" mass="5886">MSTKFLHFRNIINITEKVSISPSDKLECSFDAGWQTRGSGWQYNSNIGHVAL</sequence>
<organism evidence="1 2">
    <name type="scientific">Mytilus galloprovincialis</name>
    <name type="common">Mediterranean mussel</name>
    <dbReference type="NCBI Taxonomy" id="29158"/>
    <lineage>
        <taxon>Eukaryota</taxon>
        <taxon>Metazoa</taxon>
        <taxon>Spiralia</taxon>
        <taxon>Lophotrochozoa</taxon>
        <taxon>Mollusca</taxon>
        <taxon>Bivalvia</taxon>
        <taxon>Autobranchia</taxon>
        <taxon>Pteriomorphia</taxon>
        <taxon>Mytilida</taxon>
        <taxon>Mytiloidea</taxon>
        <taxon>Mytilidae</taxon>
        <taxon>Mytilinae</taxon>
        <taxon>Mytilus</taxon>
    </lineage>
</organism>
<evidence type="ECO:0000313" key="2">
    <source>
        <dbReference type="Proteomes" id="UP000596742"/>
    </source>
</evidence>
<protein>
    <submittedName>
        <fullName evidence="1">Uncharacterized protein</fullName>
    </submittedName>
</protein>
<keyword evidence="2" id="KW-1185">Reference proteome</keyword>
<feature type="non-terminal residue" evidence="1">
    <location>
        <position position="52"/>
    </location>
</feature>
<dbReference type="Proteomes" id="UP000596742">
    <property type="component" value="Unassembled WGS sequence"/>
</dbReference>
<gene>
    <name evidence="1" type="ORF">MGAL_10B064884</name>
</gene>
<reference evidence="1" key="1">
    <citation type="submission" date="2018-11" db="EMBL/GenBank/DDBJ databases">
        <authorList>
            <person name="Alioto T."/>
            <person name="Alioto T."/>
        </authorList>
    </citation>
    <scope>NUCLEOTIDE SEQUENCE</scope>
</reference>
<dbReference type="EMBL" id="UYJE01008280">
    <property type="protein sequence ID" value="VDI62603.1"/>
    <property type="molecule type" value="Genomic_DNA"/>
</dbReference>